<feature type="region of interest" description="Disordered" evidence="1">
    <location>
        <begin position="1"/>
        <end position="42"/>
    </location>
</feature>
<evidence type="ECO:0000313" key="3">
    <source>
        <dbReference type="EMBL" id="HCT14483.1"/>
    </source>
</evidence>
<keyword evidence="2" id="KW-1133">Transmembrane helix</keyword>
<evidence type="ECO:0000313" key="4">
    <source>
        <dbReference type="Proteomes" id="UP000261739"/>
    </source>
</evidence>
<accession>A0A3D4SYW5</accession>
<dbReference type="AlphaFoldDB" id="A0A3D4SYW5"/>
<reference evidence="3 4" key="1">
    <citation type="journal article" date="2018" name="Nat. Biotechnol.">
        <title>A standardized bacterial taxonomy based on genome phylogeny substantially revises the tree of life.</title>
        <authorList>
            <person name="Parks D.H."/>
            <person name="Chuvochina M."/>
            <person name="Waite D.W."/>
            <person name="Rinke C."/>
            <person name="Skarshewski A."/>
            <person name="Chaumeil P.A."/>
            <person name="Hugenholtz P."/>
        </authorList>
    </citation>
    <scope>NUCLEOTIDE SEQUENCE [LARGE SCALE GENOMIC DNA]</scope>
    <source>
        <strain evidence="3">UBA11247</strain>
    </source>
</reference>
<organism evidence="3 4">
    <name type="scientific">Corynebacterium nuruki</name>
    <dbReference type="NCBI Taxonomy" id="1032851"/>
    <lineage>
        <taxon>Bacteria</taxon>
        <taxon>Bacillati</taxon>
        <taxon>Actinomycetota</taxon>
        <taxon>Actinomycetes</taxon>
        <taxon>Mycobacteriales</taxon>
        <taxon>Corynebacteriaceae</taxon>
        <taxon>Corynebacterium</taxon>
    </lineage>
</organism>
<dbReference type="RefSeq" id="WP_010122017.1">
    <property type="nucleotide sequence ID" value="NZ_DAITTW010000022.1"/>
</dbReference>
<keyword evidence="2" id="KW-0812">Transmembrane</keyword>
<sequence>MSTPSIFGHRPEETPAPAVPGAPSRETAATFNTTGHPHAAAGRDRHRVARLMLLIAAGAMALAGAVTVVLRLGATVSVSPALAMALAALTALVATAIHLFGGRDEEGHRSVSGPVTLSAVLVGGMLIAALYVWAVI</sequence>
<proteinExistence type="predicted"/>
<feature type="transmembrane region" description="Helical" evidence="2">
    <location>
        <begin position="80"/>
        <end position="101"/>
    </location>
</feature>
<feature type="transmembrane region" description="Helical" evidence="2">
    <location>
        <begin position="51"/>
        <end position="74"/>
    </location>
</feature>
<dbReference type="STRING" id="863239.GCA_000213935_00483"/>
<gene>
    <name evidence="3" type="ORF">DIW82_06750</name>
</gene>
<keyword evidence="2" id="KW-0472">Membrane</keyword>
<evidence type="ECO:0000256" key="2">
    <source>
        <dbReference type="SAM" id="Phobius"/>
    </source>
</evidence>
<dbReference type="Proteomes" id="UP000261739">
    <property type="component" value="Unassembled WGS sequence"/>
</dbReference>
<protein>
    <submittedName>
        <fullName evidence="3">Uncharacterized protein</fullName>
    </submittedName>
</protein>
<dbReference type="EMBL" id="DQID01000177">
    <property type="protein sequence ID" value="HCT14483.1"/>
    <property type="molecule type" value="Genomic_DNA"/>
</dbReference>
<name>A0A3D4SYW5_9CORY</name>
<evidence type="ECO:0000256" key="1">
    <source>
        <dbReference type="SAM" id="MobiDB-lite"/>
    </source>
</evidence>
<feature type="transmembrane region" description="Helical" evidence="2">
    <location>
        <begin position="113"/>
        <end position="134"/>
    </location>
</feature>
<comment type="caution">
    <text evidence="3">The sequence shown here is derived from an EMBL/GenBank/DDBJ whole genome shotgun (WGS) entry which is preliminary data.</text>
</comment>